<dbReference type="NCBIfam" id="TIGR00704">
    <property type="entry name" value="NaPi_cotrn_rel"/>
    <property type="match status" value="1"/>
</dbReference>
<comment type="caution">
    <text evidence="8">The sequence shown here is derived from an EMBL/GenBank/DDBJ whole genome shotgun (WGS) entry which is preliminary data.</text>
</comment>
<gene>
    <name evidence="8" type="ORF">QO010_000276</name>
</gene>
<feature type="transmembrane region" description="Helical" evidence="6">
    <location>
        <begin position="106"/>
        <end position="130"/>
    </location>
</feature>
<evidence type="ECO:0000256" key="3">
    <source>
        <dbReference type="ARBA" id="ARBA00022692"/>
    </source>
</evidence>
<dbReference type="PANTHER" id="PTHR10010">
    <property type="entry name" value="SOLUTE CARRIER FAMILY 34 SODIUM PHOSPHATE , MEMBER 2-RELATED"/>
    <property type="match status" value="1"/>
</dbReference>
<dbReference type="EMBL" id="JAUSVS010000001">
    <property type="protein sequence ID" value="MDQ0462528.1"/>
    <property type="molecule type" value="Genomic_DNA"/>
</dbReference>
<dbReference type="InterPro" id="IPR003841">
    <property type="entry name" value="Na/Pi_transpt"/>
</dbReference>
<dbReference type="RefSeq" id="WP_307344936.1">
    <property type="nucleotide sequence ID" value="NZ_JAUSVS010000001.1"/>
</dbReference>
<evidence type="ECO:0000256" key="2">
    <source>
        <dbReference type="ARBA" id="ARBA00022475"/>
    </source>
</evidence>
<dbReference type="Pfam" id="PF02690">
    <property type="entry name" value="Na_Pi_cotrans"/>
    <property type="match status" value="2"/>
</dbReference>
<evidence type="ECO:0000313" key="9">
    <source>
        <dbReference type="Proteomes" id="UP001228905"/>
    </source>
</evidence>
<organism evidence="8 9">
    <name type="scientific">Caulobacter ginsengisoli</name>
    <dbReference type="NCBI Taxonomy" id="400775"/>
    <lineage>
        <taxon>Bacteria</taxon>
        <taxon>Pseudomonadati</taxon>
        <taxon>Pseudomonadota</taxon>
        <taxon>Alphaproteobacteria</taxon>
        <taxon>Caulobacterales</taxon>
        <taxon>Caulobacteraceae</taxon>
        <taxon>Caulobacter</taxon>
    </lineage>
</organism>
<dbReference type="NCBIfam" id="NF037997">
    <property type="entry name" value="Na_Pi_symport"/>
    <property type="match status" value="1"/>
</dbReference>
<sequence>MAYRRTLKIGVTLTLIDLAGFVALLLWGVHMVQTGVQRSLGARLRGILGAALRNRFKAFLAGLGVTAVLQSSTATGLMTAGFVGEGLVALVPALAVMLGANVGTTLIVQLLSFNISAVAPVLVLIGVVLFRRADAGLRDFGRVMIGLGLILLALHQFIDLLHPLTGSSLVREVMAQLSGQLVFVALIGAVLAWAAHSSVAIVLLAMSLAGQGVMPVETAFALVLGANLGAAINPVVEGTAGASPEGRRLPLGNLFNRIFGVVVALAVFPYAAALVTGFAHDPARAVADYHTAFNLVLALAFFPWLKAYARLLERLLPARPQAADPGRSLYLDSLARETPVIALGGATREALRMADALEAMLVGLKAAFEKADKRGIGELRRTDDVLDRLNRAIKAYVTSLDPEASNADDHRRIAQILTFATNLEQAGDVVDKGLLALIAKGLKRDLIFTAADRAELVALTDRLIANLRTAGSLFVSGDERGARLLMREKEAFRDIEAAATAAHFAQLRGATTQTVETSALYVDALRDLKRLNAHLVEAAAYPILEASGELLSSRLKAEA</sequence>
<evidence type="ECO:0000256" key="4">
    <source>
        <dbReference type="ARBA" id="ARBA00022989"/>
    </source>
</evidence>
<comment type="subcellular location">
    <subcellularLocation>
        <location evidence="1">Cell membrane</location>
        <topology evidence="1">Multi-pass membrane protein</topology>
    </subcellularLocation>
</comment>
<evidence type="ECO:0000256" key="6">
    <source>
        <dbReference type="SAM" id="Phobius"/>
    </source>
</evidence>
<feature type="transmembrane region" description="Helical" evidence="6">
    <location>
        <begin position="7"/>
        <end position="27"/>
    </location>
</feature>
<evidence type="ECO:0000313" key="8">
    <source>
        <dbReference type="EMBL" id="MDQ0462528.1"/>
    </source>
</evidence>
<feature type="domain" description="PhoU" evidence="7">
    <location>
        <begin position="351"/>
        <end position="428"/>
    </location>
</feature>
<feature type="transmembrane region" description="Helical" evidence="6">
    <location>
        <begin position="47"/>
        <end position="69"/>
    </location>
</feature>
<protein>
    <submittedName>
        <fullName evidence="8">Phosphate:Na+ symporter</fullName>
    </submittedName>
</protein>
<proteinExistence type="predicted"/>
<reference evidence="8 9" key="1">
    <citation type="submission" date="2023-07" db="EMBL/GenBank/DDBJ databases">
        <title>Genomic Encyclopedia of Type Strains, Phase IV (KMG-IV): sequencing the most valuable type-strain genomes for metagenomic binning, comparative biology and taxonomic classification.</title>
        <authorList>
            <person name="Goeker M."/>
        </authorList>
    </citation>
    <scope>NUCLEOTIDE SEQUENCE [LARGE SCALE GENOMIC DNA]</scope>
    <source>
        <strain evidence="8 9">DSM 18695</strain>
    </source>
</reference>
<accession>A0ABU0IKI9</accession>
<feature type="transmembrane region" description="Helical" evidence="6">
    <location>
        <begin position="142"/>
        <end position="161"/>
    </location>
</feature>
<evidence type="ECO:0000256" key="5">
    <source>
        <dbReference type="ARBA" id="ARBA00023136"/>
    </source>
</evidence>
<keyword evidence="5 6" id="KW-0472">Membrane</keyword>
<dbReference type="InterPro" id="IPR038078">
    <property type="entry name" value="PhoU-like_sf"/>
</dbReference>
<keyword evidence="3 6" id="KW-0812">Transmembrane</keyword>
<dbReference type="Proteomes" id="UP001228905">
    <property type="component" value="Unassembled WGS sequence"/>
</dbReference>
<dbReference type="PANTHER" id="PTHR10010:SF46">
    <property type="entry name" value="SODIUM-DEPENDENT PHOSPHATE TRANSPORT PROTEIN 2B"/>
    <property type="match status" value="1"/>
</dbReference>
<evidence type="ECO:0000256" key="1">
    <source>
        <dbReference type="ARBA" id="ARBA00004651"/>
    </source>
</evidence>
<keyword evidence="4 6" id="KW-1133">Transmembrane helix</keyword>
<feature type="transmembrane region" description="Helical" evidence="6">
    <location>
        <begin position="258"/>
        <end position="279"/>
    </location>
</feature>
<dbReference type="Pfam" id="PF01895">
    <property type="entry name" value="PhoU"/>
    <property type="match status" value="1"/>
</dbReference>
<feature type="transmembrane region" description="Helical" evidence="6">
    <location>
        <begin position="291"/>
        <end position="309"/>
    </location>
</feature>
<feature type="transmembrane region" description="Helical" evidence="6">
    <location>
        <begin position="181"/>
        <end position="205"/>
    </location>
</feature>
<dbReference type="Gene3D" id="1.20.58.220">
    <property type="entry name" value="Phosphate transport system protein phou homolog 2, domain 2"/>
    <property type="match status" value="1"/>
</dbReference>
<dbReference type="InterPro" id="IPR004633">
    <property type="entry name" value="NaPi_cotrn-rel/YqeW-like"/>
</dbReference>
<keyword evidence="2" id="KW-1003">Cell membrane</keyword>
<evidence type="ECO:0000259" key="7">
    <source>
        <dbReference type="Pfam" id="PF01895"/>
    </source>
</evidence>
<dbReference type="InterPro" id="IPR026022">
    <property type="entry name" value="PhoU_dom"/>
</dbReference>
<name>A0ABU0IKI9_9CAUL</name>
<feature type="transmembrane region" description="Helical" evidence="6">
    <location>
        <begin position="76"/>
        <end position="100"/>
    </location>
</feature>
<keyword evidence="9" id="KW-1185">Reference proteome</keyword>
<dbReference type="SUPFAM" id="SSF109755">
    <property type="entry name" value="PhoU-like"/>
    <property type="match status" value="1"/>
</dbReference>